<dbReference type="AlphaFoldDB" id="A0A644Z797"/>
<dbReference type="EMBL" id="VSSQ01007694">
    <property type="protein sequence ID" value="MPM36710.1"/>
    <property type="molecule type" value="Genomic_DNA"/>
</dbReference>
<comment type="caution">
    <text evidence="1">The sequence shown here is derived from an EMBL/GenBank/DDBJ whole genome shotgun (WGS) entry which is preliminary data.</text>
</comment>
<name>A0A644Z797_9ZZZZ</name>
<reference evidence="1" key="1">
    <citation type="submission" date="2019-08" db="EMBL/GenBank/DDBJ databases">
        <authorList>
            <person name="Kucharzyk K."/>
            <person name="Murdoch R.W."/>
            <person name="Higgins S."/>
            <person name="Loffler F."/>
        </authorList>
    </citation>
    <scope>NUCLEOTIDE SEQUENCE</scope>
</reference>
<proteinExistence type="predicted"/>
<accession>A0A644Z797</accession>
<protein>
    <submittedName>
        <fullName evidence="1">Uncharacterized protein</fullName>
    </submittedName>
</protein>
<evidence type="ECO:0000313" key="1">
    <source>
        <dbReference type="EMBL" id="MPM36710.1"/>
    </source>
</evidence>
<dbReference type="Gene3D" id="2.60.120.260">
    <property type="entry name" value="Galactose-binding domain-like"/>
    <property type="match status" value="1"/>
</dbReference>
<sequence>MLLLRLTGPNLTANADFSALLARWSAEGVTIEEGGAYAGSRFARMSGEGGVLSQTVPLPQSCAKSSYLLHFGLQTEGESCFSGTLIAQVLWLSARGSQLGCGLRLILPMDCYGGRTWLVYTALTEQAPPGAASALIQFTKSWGETDGALGVDLVQLARKL</sequence>
<organism evidence="1">
    <name type="scientific">bioreactor metagenome</name>
    <dbReference type="NCBI Taxonomy" id="1076179"/>
    <lineage>
        <taxon>unclassified sequences</taxon>
        <taxon>metagenomes</taxon>
        <taxon>ecological metagenomes</taxon>
    </lineage>
</organism>
<gene>
    <name evidence="1" type="ORF">SDC9_83312</name>
</gene>